<keyword evidence="1" id="KW-0812">Transmembrane</keyword>
<organism evidence="2 3">
    <name type="scientific">Tolypothrix tenuis PCC 7101</name>
    <dbReference type="NCBI Taxonomy" id="231146"/>
    <lineage>
        <taxon>Bacteria</taxon>
        <taxon>Bacillati</taxon>
        <taxon>Cyanobacteriota</taxon>
        <taxon>Cyanophyceae</taxon>
        <taxon>Nostocales</taxon>
        <taxon>Tolypothrichaceae</taxon>
        <taxon>Tolypothrix</taxon>
    </lineage>
</organism>
<dbReference type="RefSeq" id="WP_096576904.1">
    <property type="nucleotide sequence ID" value="NZ_CAWNJS010000001.1"/>
</dbReference>
<evidence type="ECO:0000256" key="1">
    <source>
        <dbReference type="SAM" id="Phobius"/>
    </source>
</evidence>
<sequence>MENELQELLLSKKELKELTGIFNDNNLPIFQKFVNFIKNILIFIGVFITLKFICYIFFYEEDAEFFSFVIALIIGLLWIISAYIKHHKFIINNFNGQNQINEQLNNLLKEVEKYNSLIKNITVIQELQNIGHNVSLDNKSNIIEAIKITRNDLIRALKTERILRENPSFKPEEFSINLDSIRALQTAEQADEYGRLFNDALQVAMSVQEEMKKLQSKY</sequence>
<reference evidence="2 3" key="1">
    <citation type="submission" date="2017-06" db="EMBL/GenBank/DDBJ databases">
        <title>Genome sequencing of cyanobaciteial culture collection at National Institute for Environmental Studies (NIES).</title>
        <authorList>
            <person name="Hirose Y."/>
            <person name="Shimura Y."/>
            <person name="Fujisawa T."/>
            <person name="Nakamura Y."/>
            <person name="Kawachi M."/>
        </authorList>
    </citation>
    <scope>NUCLEOTIDE SEQUENCE [LARGE SCALE GENOMIC DNA]</scope>
    <source>
        <strain evidence="2 3">NIES-37</strain>
    </source>
</reference>
<evidence type="ECO:0000313" key="2">
    <source>
        <dbReference type="EMBL" id="BAY99047.1"/>
    </source>
</evidence>
<dbReference type="KEGG" id="ttq:NIES37_30260"/>
<keyword evidence="3" id="KW-1185">Reference proteome</keyword>
<proteinExistence type="predicted"/>
<feature type="transmembrane region" description="Helical" evidence="1">
    <location>
        <begin position="40"/>
        <end position="59"/>
    </location>
</feature>
<name>A0A1Z4N000_9CYAN</name>
<gene>
    <name evidence="2" type="ORF">NIES37_30260</name>
</gene>
<dbReference type="EMBL" id="AP018248">
    <property type="protein sequence ID" value="BAY99047.1"/>
    <property type="molecule type" value="Genomic_DNA"/>
</dbReference>
<keyword evidence="1" id="KW-1133">Transmembrane helix</keyword>
<keyword evidence="1" id="KW-0472">Membrane</keyword>
<dbReference type="Proteomes" id="UP000218785">
    <property type="component" value="Chromosome"/>
</dbReference>
<feature type="transmembrane region" description="Helical" evidence="1">
    <location>
        <begin position="65"/>
        <end position="84"/>
    </location>
</feature>
<protein>
    <submittedName>
        <fullName evidence="2">Uncharacterized protein</fullName>
    </submittedName>
</protein>
<evidence type="ECO:0000313" key="3">
    <source>
        <dbReference type="Proteomes" id="UP000218785"/>
    </source>
</evidence>
<dbReference type="AlphaFoldDB" id="A0A1Z4N000"/>
<accession>A0A1Z4N000</accession>